<dbReference type="InterPro" id="IPR000944">
    <property type="entry name" value="Tscrpt_reg_Rrf2"/>
</dbReference>
<dbReference type="NCBIfam" id="TIGR00738">
    <property type="entry name" value="rrf2_super"/>
    <property type="match status" value="1"/>
</dbReference>
<reference evidence="1 2" key="1">
    <citation type="submission" date="2016-11" db="EMBL/GenBank/DDBJ databases">
        <authorList>
            <person name="Jaros S."/>
            <person name="Januszkiewicz K."/>
            <person name="Wedrychowicz H."/>
        </authorList>
    </citation>
    <scope>NUCLEOTIDE SEQUENCE [LARGE SCALE GENOMIC DNA]</scope>
    <source>
        <strain evidence="1 2">CGMCC 1.12145</strain>
    </source>
</reference>
<dbReference type="AlphaFoldDB" id="A0A1K1QGK0"/>
<accession>A0A1K1QGK0</accession>
<dbReference type="Gene3D" id="1.10.10.10">
    <property type="entry name" value="Winged helix-like DNA-binding domain superfamily/Winged helix DNA-binding domain"/>
    <property type="match status" value="1"/>
</dbReference>
<organism evidence="1 2">
    <name type="scientific">Sinomicrobium oceani</name>
    <dbReference type="NCBI Taxonomy" id="1150368"/>
    <lineage>
        <taxon>Bacteria</taxon>
        <taxon>Pseudomonadati</taxon>
        <taxon>Bacteroidota</taxon>
        <taxon>Flavobacteriia</taxon>
        <taxon>Flavobacteriales</taxon>
        <taxon>Flavobacteriaceae</taxon>
        <taxon>Sinomicrobium</taxon>
    </lineage>
</organism>
<dbReference type="InterPro" id="IPR036390">
    <property type="entry name" value="WH_DNA-bd_sf"/>
</dbReference>
<dbReference type="PANTHER" id="PTHR33221:SF15">
    <property type="entry name" value="HTH-TYPE TRANSCRIPTIONAL REGULATOR YWGB-RELATED"/>
    <property type="match status" value="1"/>
</dbReference>
<dbReference type="GO" id="GO:0003700">
    <property type="term" value="F:DNA-binding transcription factor activity"/>
    <property type="evidence" value="ECO:0007669"/>
    <property type="project" value="TreeGrafter"/>
</dbReference>
<proteinExistence type="predicted"/>
<dbReference type="Pfam" id="PF02082">
    <property type="entry name" value="Rrf2"/>
    <property type="match status" value="1"/>
</dbReference>
<dbReference type="STRING" id="1150368.SAMN02927921_02542"/>
<sequence length="133" mass="15025">MLSRKAKYALKAVVYLSDCPRELPVTTKEIAESEGIPLKFLEAILTILTRNNILRSYRGIRGGYTLARSPEDITVLTIMRIIDGPVALTSCSSENYYQTCEECVDEANCKIKKMFKELRESMLPILEMSIAKV</sequence>
<keyword evidence="2" id="KW-1185">Reference proteome</keyword>
<dbReference type="GO" id="GO:0005829">
    <property type="term" value="C:cytosol"/>
    <property type="evidence" value="ECO:0007669"/>
    <property type="project" value="TreeGrafter"/>
</dbReference>
<dbReference type="InterPro" id="IPR036388">
    <property type="entry name" value="WH-like_DNA-bd_sf"/>
</dbReference>
<dbReference type="SUPFAM" id="SSF46785">
    <property type="entry name" value="Winged helix' DNA-binding domain"/>
    <property type="match status" value="1"/>
</dbReference>
<name>A0A1K1QGK0_9FLAO</name>
<dbReference type="PROSITE" id="PS51197">
    <property type="entry name" value="HTH_RRF2_2"/>
    <property type="match status" value="1"/>
</dbReference>
<gene>
    <name evidence="1" type="ORF">SAMN02927921_02542</name>
</gene>
<dbReference type="EMBL" id="FPJE01000013">
    <property type="protein sequence ID" value="SFW59058.1"/>
    <property type="molecule type" value="Genomic_DNA"/>
</dbReference>
<dbReference type="PANTHER" id="PTHR33221">
    <property type="entry name" value="WINGED HELIX-TURN-HELIX TRANSCRIPTIONAL REGULATOR, RRF2 FAMILY"/>
    <property type="match status" value="1"/>
</dbReference>
<protein>
    <submittedName>
        <fullName evidence="1">Transcriptional regulator, BadM/Rrf2 family</fullName>
    </submittedName>
</protein>
<evidence type="ECO:0000313" key="2">
    <source>
        <dbReference type="Proteomes" id="UP000182248"/>
    </source>
</evidence>
<dbReference type="RefSeq" id="WP_072317760.1">
    <property type="nucleotide sequence ID" value="NZ_FPJE01000013.1"/>
</dbReference>
<dbReference type="OrthoDB" id="9802344at2"/>
<evidence type="ECO:0000313" key="1">
    <source>
        <dbReference type="EMBL" id="SFW59058.1"/>
    </source>
</evidence>
<dbReference type="Proteomes" id="UP000182248">
    <property type="component" value="Unassembled WGS sequence"/>
</dbReference>